<dbReference type="Proteomes" id="UP001153269">
    <property type="component" value="Unassembled WGS sequence"/>
</dbReference>
<protein>
    <submittedName>
        <fullName evidence="2">Uncharacterized protein</fullName>
    </submittedName>
</protein>
<name>A0A9N7YRQ0_PLEPL</name>
<evidence type="ECO:0000313" key="3">
    <source>
        <dbReference type="Proteomes" id="UP001153269"/>
    </source>
</evidence>
<dbReference type="EMBL" id="CADEAL010001654">
    <property type="protein sequence ID" value="CAB1434339.1"/>
    <property type="molecule type" value="Genomic_DNA"/>
</dbReference>
<dbReference type="AlphaFoldDB" id="A0A9N7YRQ0"/>
<organism evidence="2 3">
    <name type="scientific">Pleuronectes platessa</name>
    <name type="common">European plaice</name>
    <dbReference type="NCBI Taxonomy" id="8262"/>
    <lineage>
        <taxon>Eukaryota</taxon>
        <taxon>Metazoa</taxon>
        <taxon>Chordata</taxon>
        <taxon>Craniata</taxon>
        <taxon>Vertebrata</taxon>
        <taxon>Euteleostomi</taxon>
        <taxon>Actinopterygii</taxon>
        <taxon>Neopterygii</taxon>
        <taxon>Teleostei</taxon>
        <taxon>Neoteleostei</taxon>
        <taxon>Acanthomorphata</taxon>
        <taxon>Carangaria</taxon>
        <taxon>Pleuronectiformes</taxon>
        <taxon>Pleuronectoidei</taxon>
        <taxon>Pleuronectidae</taxon>
        <taxon>Pleuronectes</taxon>
    </lineage>
</organism>
<reference evidence="2" key="1">
    <citation type="submission" date="2020-03" db="EMBL/GenBank/DDBJ databases">
        <authorList>
            <person name="Weist P."/>
        </authorList>
    </citation>
    <scope>NUCLEOTIDE SEQUENCE</scope>
</reference>
<gene>
    <name evidence="2" type="ORF">PLEPLA_LOCUS22391</name>
</gene>
<evidence type="ECO:0000256" key="1">
    <source>
        <dbReference type="SAM" id="MobiDB-lite"/>
    </source>
</evidence>
<feature type="region of interest" description="Disordered" evidence="1">
    <location>
        <begin position="1"/>
        <end position="56"/>
    </location>
</feature>
<keyword evidence="3" id="KW-1185">Reference proteome</keyword>
<sequence length="129" mass="13612">MCVSGDSRQKPFSLITTGTLIPPESCQAQMQAASADPRGPEPGLETSGIPAGLRRNPPTTTALGKFAQSMAESIIQPCVSQLEMEEPEVPGSNQDQGTLGEVVVEVALREVCAGLEPRAFPQIGRRHDG</sequence>
<evidence type="ECO:0000313" key="2">
    <source>
        <dbReference type="EMBL" id="CAB1434339.1"/>
    </source>
</evidence>
<accession>A0A9N7YRQ0</accession>
<proteinExistence type="predicted"/>
<comment type="caution">
    <text evidence="2">The sequence shown here is derived from an EMBL/GenBank/DDBJ whole genome shotgun (WGS) entry which is preliminary data.</text>
</comment>